<dbReference type="Proteomes" id="UP000593758">
    <property type="component" value="Chromosome"/>
</dbReference>
<reference evidence="1 2" key="1">
    <citation type="submission" date="2020-10" db="EMBL/GenBank/DDBJ databases">
        <title>Haloactinobacterium sp. RN3S43, a bacterium isolated from saline soil.</title>
        <authorList>
            <person name="Sun J.-Q."/>
        </authorList>
    </citation>
    <scope>NUCLEOTIDE SEQUENCE [LARGE SCALE GENOMIC DNA]</scope>
    <source>
        <strain evidence="1 2">RN3S43</strain>
    </source>
</reference>
<organism evidence="1 2">
    <name type="scientific">Ruania alkalisoli</name>
    <dbReference type="NCBI Taxonomy" id="2779775"/>
    <lineage>
        <taxon>Bacteria</taxon>
        <taxon>Bacillati</taxon>
        <taxon>Actinomycetota</taxon>
        <taxon>Actinomycetes</taxon>
        <taxon>Micrococcales</taxon>
        <taxon>Ruaniaceae</taxon>
        <taxon>Ruania</taxon>
    </lineage>
</organism>
<accession>A0A7M1SVT1</accession>
<evidence type="ECO:0000313" key="2">
    <source>
        <dbReference type="Proteomes" id="UP000593758"/>
    </source>
</evidence>
<dbReference type="EMBL" id="CP063169">
    <property type="protein sequence ID" value="QOR71074.1"/>
    <property type="molecule type" value="Genomic_DNA"/>
</dbReference>
<name>A0A7M1SVT1_9MICO</name>
<evidence type="ECO:0000313" key="1">
    <source>
        <dbReference type="EMBL" id="QOR71074.1"/>
    </source>
</evidence>
<dbReference type="KEGG" id="halt:IM660_01800"/>
<sequence>MGATKRAFRRLDGVRLNLAVDGIDTITGRLPVFVVGGPDSVVPALAEALGIEDAGTFDPAQPPVFARTVKPRFRVVPAEGDPGLELHHTKRGTIQTWPVDPRVVAEATLSGQALLVLVDMQHGQQPAGLIAQARRRPVYAAWIDVLSERSAGEA</sequence>
<dbReference type="AlphaFoldDB" id="A0A7M1SVT1"/>
<gene>
    <name evidence="1" type="ORF">IM660_01800</name>
</gene>
<proteinExistence type="predicted"/>
<keyword evidence="2" id="KW-1185">Reference proteome</keyword>
<protein>
    <submittedName>
        <fullName evidence="1">Uncharacterized protein</fullName>
    </submittedName>
</protein>
<dbReference type="RefSeq" id="WP_193497743.1">
    <property type="nucleotide sequence ID" value="NZ_CP063169.1"/>
</dbReference>